<dbReference type="CDD" id="cd06529">
    <property type="entry name" value="S24_LexA-like"/>
    <property type="match status" value="1"/>
</dbReference>
<dbReference type="NCBIfam" id="NF007621">
    <property type="entry name" value="PRK10276.1"/>
    <property type="match status" value="1"/>
</dbReference>
<dbReference type="InterPro" id="IPR050077">
    <property type="entry name" value="LexA_repressor"/>
</dbReference>
<evidence type="ECO:0000313" key="3">
    <source>
        <dbReference type="EMBL" id="OOR83442.1"/>
    </source>
</evidence>
<reference evidence="3 4" key="1">
    <citation type="submission" date="2017-02" db="EMBL/GenBank/DDBJ databases">
        <title>Draft genome sequence of Moraxella canis CCUG 8415A type strain.</title>
        <authorList>
            <person name="Engstrom-Jakobsson H."/>
            <person name="Salva-Serra F."/>
            <person name="Thorell K."/>
            <person name="Gonzales-Siles L."/>
            <person name="Karlsson R."/>
            <person name="Boulund F."/>
            <person name="Engstrand L."/>
            <person name="Moore E."/>
        </authorList>
    </citation>
    <scope>NUCLEOTIDE SEQUENCE [LARGE SCALE GENOMIC DNA]</scope>
    <source>
        <strain evidence="3 4">CCUG 8415A</strain>
    </source>
</reference>
<protein>
    <recommendedName>
        <fullName evidence="2">Peptidase S24/S26A/S26B/S26C domain-containing protein</fullName>
    </recommendedName>
</protein>
<sequence length="212" mass="23272">MLLFQDGDMSNYGGKRPNSGRKPHPMGETVVKRVPKGLIPIVDTLIKTHQKPLNGVIKTLACMPFDAQHIDPKADVIQIPLALERIPAGFASPAEGYAEDYIDLNEYLVRNRSATIIVRCGGDSMLDAGIAKGDLLVIDRSVTPSHRDIVMADLGAQYTIKRLHFLKQGGVELHSENSSSQANYPNYTFGEGDELAIVGVVMHVLKDMRVKH</sequence>
<accession>A0A1S9ZIJ8</accession>
<dbReference type="InterPro" id="IPR039418">
    <property type="entry name" value="LexA-like"/>
</dbReference>
<evidence type="ECO:0000313" key="4">
    <source>
        <dbReference type="Proteomes" id="UP000190322"/>
    </source>
</evidence>
<comment type="caution">
    <text evidence="3">The sequence shown here is derived from an EMBL/GenBank/DDBJ whole genome shotgun (WGS) entry which is preliminary data.</text>
</comment>
<feature type="region of interest" description="Disordered" evidence="1">
    <location>
        <begin position="1"/>
        <end position="27"/>
    </location>
</feature>
<dbReference type="PANTHER" id="PTHR33516">
    <property type="entry name" value="LEXA REPRESSOR"/>
    <property type="match status" value="1"/>
</dbReference>
<dbReference type="InterPro" id="IPR015927">
    <property type="entry name" value="Peptidase_S24_S26A/B/C"/>
</dbReference>
<dbReference type="InterPro" id="IPR036286">
    <property type="entry name" value="LexA/Signal_pep-like_sf"/>
</dbReference>
<proteinExistence type="predicted"/>
<evidence type="ECO:0000256" key="1">
    <source>
        <dbReference type="SAM" id="MobiDB-lite"/>
    </source>
</evidence>
<organism evidence="3 4">
    <name type="scientific">Moraxella canis</name>
    <dbReference type="NCBI Taxonomy" id="90239"/>
    <lineage>
        <taxon>Bacteria</taxon>
        <taxon>Pseudomonadati</taxon>
        <taxon>Pseudomonadota</taxon>
        <taxon>Gammaproteobacteria</taxon>
        <taxon>Moraxellales</taxon>
        <taxon>Moraxellaceae</taxon>
        <taxon>Moraxella</taxon>
    </lineage>
</organism>
<dbReference type="AlphaFoldDB" id="A0A1S9ZIJ8"/>
<dbReference type="EMBL" id="MUXT01000008">
    <property type="protein sequence ID" value="OOR83442.1"/>
    <property type="molecule type" value="Genomic_DNA"/>
</dbReference>
<dbReference type="SUPFAM" id="SSF51306">
    <property type="entry name" value="LexA/Signal peptidase"/>
    <property type="match status" value="1"/>
</dbReference>
<evidence type="ECO:0000259" key="2">
    <source>
        <dbReference type="Pfam" id="PF00717"/>
    </source>
</evidence>
<dbReference type="Proteomes" id="UP000190322">
    <property type="component" value="Unassembled WGS sequence"/>
</dbReference>
<feature type="domain" description="Peptidase S24/S26A/S26B/S26C" evidence="2">
    <location>
        <begin position="82"/>
        <end position="202"/>
    </location>
</feature>
<dbReference type="Pfam" id="PF00717">
    <property type="entry name" value="Peptidase_S24"/>
    <property type="match status" value="1"/>
</dbReference>
<name>A0A1S9ZIJ8_9GAMM</name>
<gene>
    <name evidence="3" type="ORF">B0180_07780</name>
</gene>
<dbReference type="PANTHER" id="PTHR33516:SF2">
    <property type="entry name" value="LEXA REPRESSOR-RELATED"/>
    <property type="match status" value="1"/>
</dbReference>
<dbReference type="Gene3D" id="2.10.109.10">
    <property type="entry name" value="Umud Fragment, subunit A"/>
    <property type="match status" value="1"/>
</dbReference>